<dbReference type="AlphaFoldDB" id="A0AAJ0UFU0"/>
<keyword evidence="9 15" id="KW-0862">Zinc</keyword>
<dbReference type="InterPro" id="IPR011546">
    <property type="entry name" value="Pept_M41_FtsH_extracell"/>
</dbReference>
<evidence type="ECO:0000313" key="20">
    <source>
        <dbReference type="EMBL" id="MBK5929812.1"/>
    </source>
</evidence>
<keyword evidence="4 15" id="KW-0645">Protease</keyword>
<feature type="binding site" evidence="15">
    <location>
        <begin position="313"/>
        <end position="320"/>
    </location>
    <ligand>
        <name>ATP</name>
        <dbReference type="ChEBI" id="CHEBI:30616"/>
    </ligand>
</feature>
<comment type="similarity">
    <text evidence="2 15">In the C-terminal section; belongs to the peptidase M41 family.</text>
</comment>
<dbReference type="PANTHER" id="PTHR23076">
    <property type="entry name" value="METALLOPROTEASE M41 FTSH"/>
    <property type="match status" value="1"/>
</dbReference>
<keyword evidence="7 15" id="KW-0547">Nucleotide-binding</keyword>
<comment type="similarity">
    <text evidence="16">Belongs to the AAA ATPase family.</text>
</comment>
<dbReference type="Pfam" id="PF17862">
    <property type="entry name" value="AAA_lid_3"/>
    <property type="match status" value="1"/>
</dbReference>
<comment type="function">
    <text evidence="15">Acts as a processive, ATP-dependent zinc metallopeptidase for both cytoplasmic and membrane proteins. Plays a role in the quality control of integral membrane proteins.</text>
</comment>
<keyword evidence="13 15" id="KW-0472">Membrane</keyword>
<evidence type="ECO:0000256" key="7">
    <source>
        <dbReference type="ARBA" id="ARBA00022741"/>
    </source>
</evidence>
<dbReference type="GO" id="GO:0005886">
    <property type="term" value="C:plasma membrane"/>
    <property type="evidence" value="ECO:0007669"/>
    <property type="project" value="UniProtKB-SubCell"/>
</dbReference>
<comment type="caution">
    <text evidence="20">The sequence shown here is derived from an EMBL/GenBank/DDBJ whole genome shotgun (WGS) entry which is preliminary data.</text>
</comment>
<keyword evidence="8 15" id="KW-0378">Hydrolase</keyword>
<dbReference type="FunFam" id="1.10.8.60:FF:000001">
    <property type="entry name" value="ATP-dependent zinc metalloprotease FtsH"/>
    <property type="match status" value="1"/>
</dbReference>
<keyword evidence="21" id="KW-1185">Reference proteome</keyword>
<keyword evidence="10 15" id="KW-0067">ATP-binding</keyword>
<dbReference type="Gene3D" id="3.40.50.300">
    <property type="entry name" value="P-loop containing nucleotide triphosphate hydrolases"/>
    <property type="match status" value="1"/>
</dbReference>
<evidence type="ECO:0000256" key="5">
    <source>
        <dbReference type="ARBA" id="ARBA00022692"/>
    </source>
</evidence>
<feature type="compositionally biased region" description="Low complexity" evidence="18">
    <location>
        <begin position="135"/>
        <end position="144"/>
    </location>
</feature>
<evidence type="ECO:0000256" key="3">
    <source>
        <dbReference type="ARBA" id="ARBA00022475"/>
    </source>
</evidence>
<organism evidence="20 21">
    <name type="scientific">Halochromatium salexigens</name>
    <name type="common">Chromatium salexigens</name>
    <dbReference type="NCBI Taxonomy" id="49447"/>
    <lineage>
        <taxon>Bacteria</taxon>
        <taxon>Pseudomonadati</taxon>
        <taxon>Pseudomonadota</taxon>
        <taxon>Gammaproteobacteria</taxon>
        <taxon>Chromatiales</taxon>
        <taxon>Chromatiaceae</taxon>
        <taxon>Halochromatium</taxon>
    </lineage>
</organism>
<evidence type="ECO:0000256" key="13">
    <source>
        <dbReference type="ARBA" id="ARBA00023136"/>
    </source>
</evidence>
<evidence type="ECO:0000256" key="11">
    <source>
        <dbReference type="ARBA" id="ARBA00022989"/>
    </source>
</evidence>
<dbReference type="FunFam" id="1.20.58.760:FF:000001">
    <property type="entry name" value="ATP-dependent zinc metalloprotease FtsH"/>
    <property type="match status" value="1"/>
</dbReference>
<feature type="transmembrane region" description="Helical" evidence="15">
    <location>
        <begin position="45"/>
        <end position="62"/>
    </location>
</feature>
<evidence type="ECO:0000256" key="2">
    <source>
        <dbReference type="ARBA" id="ARBA00010044"/>
    </source>
</evidence>
<dbReference type="GO" id="GO:0004222">
    <property type="term" value="F:metalloendopeptidase activity"/>
    <property type="evidence" value="ECO:0007669"/>
    <property type="project" value="InterPro"/>
</dbReference>
<evidence type="ECO:0000256" key="12">
    <source>
        <dbReference type="ARBA" id="ARBA00023049"/>
    </source>
</evidence>
<comment type="subunit">
    <text evidence="15">Homohexamer.</text>
</comment>
<dbReference type="InterPro" id="IPR041569">
    <property type="entry name" value="AAA_lid_3"/>
</dbReference>
<dbReference type="GO" id="GO:0051301">
    <property type="term" value="P:cell division"/>
    <property type="evidence" value="ECO:0007669"/>
    <property type="project" value="UniProtKB-KW"/>
</dbReference>
<dbReference type="GO" id="GO:0005524">
    <property type="term" value="F:ATP binding"/>
    <property type="evidence" value="ECO:0007669"/>
    <property type="project" value="UniProtKB-UniRule"/>
</dbReference>
<dbReference type="GO" id="GO:0016887">
    <property type="term" value="F:ATP hydrolysis activity"/>
    <property type="evidence" value="ECO:0007669"/>
    <property type="project" value="UniProtKB-UniRule"/>
</dbReference>
<feature type="compositionally biased region" description="Basic and acidic residues" evidence="18">
    <location>
        <begin position="8"/>
        <end position="25"/>
    </location>
</feature>
<dbReference type="FunFam" id="3.40.50.300:FF:000001">
    <property type="entry name" value="ATP-dependent zinc metalloprotease FtsH"/>
    <property type="match status" value="1"/>
</dbReference>
<reference evidence="20" key="1">
    <citation type="submission" date="2017-05" db="EMBL/GenBank/DDBJ databases">
        <authorList>
            <person name="Imhoff J.F."/>
            <person name="Rahn T."/>
            <person name="Kuenzel S."/>
            <person name="Neulinger S.C."/>
        </authorList>
    </citation>
    <scope>NUCLEOTIDE SEQUENCE</scope>
    <source>
        <strain evidence="20">DSM 4395</strain>
    </source>
</reference>
<feature type="region of interest" description="Disordered" evidence="18">
    <location>
        <begin position="1"/>
        <end position="41"/>
    </location>
</feature>
<evidence type="ECO:0000256" key="16">
    <source>
        <dbReference type="RuleBase" id="RU003651"/>
    </source>
</evidence>
<reference evidence="20" key="2">
    <citation type="journal article" date="2020" name="Microorganisms">
        <title>Osmotic Adaptation and Compatible Solute Biosynthesis of Phototrophic Bacteria as Revealed from Genome Analyses.</title>
        <authorList>
            <person name="Imhoff J.F."/>
            <person name="Rahn T."/>
            <person name="Kunzel S."/>
            <person name="Keller A."/>
            <person name="Neulinger S.C."/>
        </authorList>
    </citation>
    <scope>NUCLEOTIDE SEQUENCE</scope>
    <source>
        <strain evidence="20">DSM 4395</strain>
    </source>
</reference>
<evidence type="ECO:0000256" key="14">
    <source>
        <dbReference type="ARBA" id="ARBA00061570"/>
    </source>
</evidence>
<evidence type="ECO:0000256" key="10">
    <source>
        <dbReference type="ARBA" id="ARBA00022840"/>
    </source>
</evidence>
<keyword evidence="6 15" id="KW-0479">Metal-binding</keyword>
<dbReference type="Pfam" id="PF06480">
    <property type="entry name" value="FtsH_ext"/>
    <property type="match status" value="1"/>
</dbReference>
<keyword evidence="20" id="KW-0132">Cell division</keyword>
<evidence type="ECO:0000256" key="17">
    <source>
        <dbReference type="SAM" id="Coils"/>
    </source>
</evidence>
<keyword evidence="3 15" id="KW-1003">Cell membrane</keyword>
<keyword evidence="20" id="KW-0131">Cell cycle</keyword>
<feature type="binding site" evidence="15">
    <location>
        <position position="613"/>
    </location>
    <ligand>
        <name>Zn(2+)</name>
        <dbReference type="ChEBI" id="CHEBI:29105"/>
        <note>catalytic</note>
    </ligand>
</feature>
<dbReference type="InterPro" id="IPR005936">
    <property type="entry name" value="FtsH"/>
</dbReference>
<dbReference type="GO" id="GO:0006508">
    <property type="term" value="P:proteolysis"/>
    <property type="evidence" value="ECO:0007669"/>
    <property type="project" value="UniProtKB-KW"/>
</dbReference>
<feature type="domain" description="AAA+ ATPase" evidence="19">
    <location>
        <begin position="305"/>
        <end position="447"/>
    </location>
</feature>
<dbReference type="RefSeq" id="WP_201244225.1">
    <property type="nucleotide sequence ID" value="NZ_NHSF01000024.1"/>
</dbReference>
<keyword evidence="11 15" id="KW-1133">Transmembrane helix</keyword>
<feature type="coiled-coil region" evidence="17">
    <location>
        <begin position="680"/>
        <end position="710"/>
    </location>
</feature>
<feature type="transmembrane region" description="Helical" evidence="15">
    <location>
        <begin position="211"/>
        <end position="232"/>
    </location>
</feature>
<dbReference type="InterPro" id="IPR000642">
    <property type="entry name" value="Peptidase_M41"/>
</dbReference>
<dbReference type="InterPro" id="IPR003960">
    <property type="entry name" value="ATPase_AAA_CS"/>
</dbReference>
<evidence type="ECO:0000313" key="21">
    <source>
        <dbReference type="Proteomes" id="UP001296967"/>
    </source>
</evidence>
<dbReference type="InterPro" id="IPR027417">
    <property type="entry name" value="P-loop_NTPase"/>
</dbReference>
<evidence type="ECO:0000256" key="4">
    <source>
        <dbReference type="ARBA" id="ARBA00022670"/>
    </source>
</evidence>
<evidence type="ECO:0000256" key="8">
    <source>
        <dbReference type="ARBA" id="ARBA00022801"/>
    </source>
</evidence>
<dbReference type="PROSITE" id="PS00674">
    <property type="entry name" value="AAA"/>
    <property type="match status" value="1"/>
</dbReference>
<dbReference type="Pfam" id="PF00004">
    <property type="entry name" value="AAA"/>
    <property type="match status" value="1"/>
</dbReference>
<feature type="compositionally biased region" description="Low complexity" evidence="18">
    <location>
        <begin position="30"/>
        <end position="41"/>
    </location>
</feature>
<feature type="binding site" evidence="15">
    <location>
        <position position="541"/>
    </location>
    <ligand>
        <name>Zn(2+)</name>
        <dbReference type="ChEBI" id="CHEBI:29105"/>
        <note>catalytic</note>
    </ligand>
</feature>
<dbReference type="InterPro" id="IPR003593">
    <property type="entry name" value="AAA+_ATPase"/>
</dbReference>
<evidence type="ECO:0000259" key="19">
    <source>
        <dbReference type="SMART" id="SM00382"/>
    </source>
</evidence>
<dbReference type="GO" id="GO:0030163">
    <property type="term" value="P:protein catabolic process"/>
    <property type="evidence" value="ECO:0007669"/>
    <property type="project" value="UniProtKB-UniRule"/>
</dbReference>
<dbReference type="SUPFAM" id="SSF52540">
    <property type="entry name" value="P-loop containing nucleoside triphosphate hydrolases"/>
    <property type="match status" value="1"/>
</dbReference>
<keyword evidence="12 15" id="KW-0482">Metalloprotease</keyword>
<comment type="similarity">
    <text evidence="14 15">In the central section; belongs to the AAA ATPase family.</text>
</comment>
<dbReference type="Gene3D" id="1.20.58.760">
    <property type="entry name" value="Peptidase M41"/>
    <property type="match status" value="1"/>
</dbReference>
<dbReference type="InterPro" id="IPR003959">
    <property type="entry name" value="ATPase_AAA_core"/>
</dbReference>
<feature type="active site" evidence="15">
    <location>
        <position position="538"/>
    </location>
</feature>
<comment type="subcellular location">
    <subcellularLocation>
        <location evidence="15">Cell membrane</location>
        <topology evidence="15">Multi-pass membrane protein</topology>
        <orientation evidence="15">Cytoplasmic side</orientation>
    </subcellularLocation>
    <subcellularLocation>
        <location evidence="1">Membrane</location>
    </subcellularLocation>
</comment>
<name>A0AAJ0UFU0_HALSE</name>
<dbReference type="NCBIfam" id="TIGR01241">
    <property type="entry name" value="FtsH_fam"/>
    <property type="match status" value="1"/>
</dbReference>
<dbReference type="EC" id="3.4.24.-" evidence="15"/>
<evidence type="ECO:0000256" key="9">
    <source>
        <dbReference type="ARBA" id="ARBA00022833"/>
    </source>
</evidence>
<dbReference type="PANTHER" id="PTHR23076:SF97">
    <property type="entry name" value="ATP-DEPENDENT ZINC METALLOPROTEASE YME1L1"/>
    <property type="match status" value="1"/>
</dbReference>
<keyword evidence="17" id="KW-0175">Coiled coil</keyword>
<sequence length="717" mass="77552">MSSDEQQSETKRGLSDRLKALRPDSGRTAQPGPQRPGGSPPWQNAIYALIAIFALSAALSLLRSPGPEAISYTELKQAVREGRVARVTFEGQQVRGRFIDPAESQRTTDGAKDGSSGETSDETQEANASKAEAVASSGTETGAGAETGGEGESKAGAESEAETEPGADNSKAEQLGGRFISTLPQVQDPGLLDLLEQHDVEIDAESTETGLFGRVLITLLPWLLILGLFLYLSHRMQRRMMGGGGDGQGGGLFGIGKSKAKRVESEEVDTSLEEVAGLANTKADLQEIIDHLSDPQRFRALGAKLPKGVLLVGPPGTGKTLLARAVAGEAGVPFFNVSGSEFVEMFVGVGASRVRDLFNDAKQQSPCVLFIDEIDAIGRSRGTGMASGGGGNDEREQTLNQILNEMDGFSPHEDVVVLAATNRPDVLDHALLRPGRFDRKVYLERPDRDARHAILKIHAAKVVLGEDVDLERVAERTVGFSGADLENLVNEAALLAGRAKQGVVDMSQFSQARDKIVLGAEREQGIGDEERELVAYHESGHALLAWLLPNADPLDKVTIIPRGRALGATEQVPPEQRHTYRQGYLRDRIAVMLGGRLAEQVIFEEVTTGAEADLDQATELARRMVSRWGMSEAIGPMSFKYPDDQDALAMAHTRKFSETTAERIDAEIKSLIESIEQDCRKHMGDNRERLERLAKRLLEAETLSREQIDEVLNPASS</sequence>
<evidence type="ECO:0000256" key="18">
    <source>
        <dbReference type="SAM" id="MobiDB-lite"/>
    </source>
</evidence>
<dbReference type="Gene3D" id="3.30.720.210">
    <property type="match status" value="1"/>
</dbReference>
<gene>
    <name evidence="15" type="primary">ftsH</name>
    <name evidence="20" type="ORF">CCR82_04495</name>
</gene>
<dbReference type="GO" id="GO:0008270">
    <property type="term" value="F:zinc ion binding"/>
    <property type="evidence" value="ECO:0007669"/>
    <property type="project" value="UniProtKB-UniRule"/>
</dbReference>
<feature type="binding site" evidence="15">
    <location>
        <position position="537"/>
    </location>
    <ligand>
        <name>Zn(2+)</name>
        <dbReference type="ChEBI" id="CHEBI:29105"/>
        <note>catalytic</note>
    </ligand>
</feature>
<protein>
    <recommendedName>
        <fullName evidence="15">ATP-dependent zinc metalloprotease FtsH</fullName>
        <ecNumber evidence="15">3.4.24.-</ecNumber>
    </recommendedName>
</protein>
<dbReference type="CDD" id="cd19501">
    <property type="entry name" value="RecA-like_FtsH"/>
    <property type="match status" value="1"/>
</dbReference>
<feature type="region of interest" description="Disordered" evidence="18">
    <location>
        <begin position="95"/>
        <end position="173"/>
    </location>
</feature>
<dbReference type="InterPro" id="IPR037219">
    <property type="entry name" value="Peptidase_M41-like"/>
</dbReference>
<dbReference type="SUPFAM" id="SSF140990">
    <property type="entry name" value="FtsH protease domain-like"/>
    <property type="match status" value="1"/>
</dbReference>
<dbReference type="GO" id="GO:0004176">
    <property type="term" value="F:ATP-dependent peptidase activity"/>
    <property type="evidence" value="ECO:0007669"/>
    <property type="project" value="InterPro"/>
</dbReference>
<comment type="cofactor">
    <cofactor evidence="15">
        <name>Zn(2+)</name>
        <dbReference type="ChEBI" id="CHEBI:29105"/>
    </cofactor>
    <text evidence="15">Binds 1 zinc ion per subunit.</text>
</comment>
<dbReference type="SMART" id="SM00382">
    <property type="entry name" value="AAA"/>
    <property type="match status" value="1"/>
</dbReference>
<dbReference type="Proteomes" id="UP001296967">
    <property type="component" value="Unassembled WGS sequence"/>
</dbReference>
<keyword evidence="5 15" id="KW-0812">Transmembrane</keyword>
<dbReference type="HAMAP" id="MF_01458">
    <property type="entry name" value="FtsH"/>
    <property type="match status" value="1"/>
</dbReference>
<evidence type="ECO:0000256" key="15">
    <source>
        <dbReference type="HAMAP-Rule" id="MF_01458"/>
    </source>
</evidence>
<dbReference type="EMBL" id="NHSF01000024">
    <property type="protein sequence ID" value="MBK5929812.1"/>
    <property type="molecule type" value="Genomic_DNA"/>
</dbReference>
<accession>A0AAJ0UFU0</accession>
<dbReference type="Pfam" id="PF01434">
    <property type="entry name" value="Peptidase_M41"/>
    <property type="match status" value="1"/>
</dbReference>
<dbReference type="Gene3D" id="1.10.8.60">
    <property type="match status" value="1"/>
</dbReference>
<proteinExistence type="inferred from homology"/>
<evidence type="ECO:0000256" key="6">
    <source>
        <dbReference type="ARBA" id="ARBA00022723"/>
    </source>
</evidence>
<evidence type="ECO:0000256" key="1">
    <source>
        <dbReference type="ARBA" id="ARBA00004370"/>
    </source>
</evidence>